<gene>
    <name evidence="1" type="ORF">BT1A1_0843</name>
</gene>
<proteinExistence type="predicted"/>
<dbReference type="Proteomes" id="UP000040576">
    <property type="component" value="Unassembled WGS sequence"/>
</dbReference>
<dbReference type="RefSeq" id="WP_034768436.1">
    <property type="nucleotide sequence ID" value="NZ_CCRF01000032.1"/>
</dbReference>
<protein>
    <submittedName>
        <fullName evidence="1">Uncharacterized protein</fullName>
    </submittedName>
</protein>
<dbReference type="AlphaFoldDB" id="A0A090IRJ2"/>
<name>A0A090IRJ2_9BACI</name>
<evidence type="ECO:0000313" key="1">
    <source>
        <dbReference type="EMBL" id="CEE00691.1"/>
    </source>
</evidence>
<evidence type="ECO:0000313" key="2">
    <source>
        <dbReference type="Proteomes" id="UP000040576"/>
    </source>
</evidence>
<sequence>MKESERKLLQNKIPLPEHLHWKLATIVEVIESWRVIHNLLSRGHQPDTIKALYPTIDDDYFKLITDYFKQYGVIDVETVFNSILADYRKNELRIILERMISINDFTFEDINSIIPDKFQKDLLSPDKWLL</sequence>
<keyword evidence="2" id="KW-1185">Reference proteome</keyword>
<organism evidence="1 2">
    <name type="scientific">Caldibacillus thermoamylovorans</name>
    <dbReference type="NCBI Taxonomy" id="35841"/>
    <lineage>
        <taxon>Bacteria</taxon>
        <taxon>Bacillati</taxon>
        <taxon>Bacillota</taxon>
        <taxon>Bacilli</taxon>
        <taxon>Bacillales</taxon>
        <taxon>Bacillaceae</taxon>
        <taxon>Caldibacillus</taxon>
    </lineage>
</organism>
<accession>A0A090IRJ2</accession>
<dbReference type="EMBL" id="CCRF01000032">
    <property type="protein sequence ID" value="CEE00691.1"/>
    <property type="molecule type" value="Genomic_DNA"/>
</dbReference>
<reference evidence="1 2" key="1">
    <citation type="submission" date="2014-07" db="EMBL/GenBank/DDBJ databases">
        <authorList>
            <person name="Wibberg Daniel"/>
        </authorList>
    </citation>
    <scope>NUCLEOTIDE SEQUENCE [LARGE SCALE GENOMIC DNA]</scope>
</reference>